<name>A0A921YP92_MANSE</name>
<keyword evidence="3" id="KW-1185">Reference proteome</keyword>
<evidence type="ECO:0000256" key="1">
    <source>
        <dbReference type="SAM" id="MobiDB-lite"/>
    </source>
</evidence>
<feature type="compositionally biased region" description="Low complexity" evidence="1">
    <location>
        <begin position="1"/>
        <end position="16"/>
    </location>
</feature>
<dbReference type="Proteomes" id="UP000791440">
    <property type="component" value="Unassembled WGS sequence"/>
</dbReference>
<organism evidence="2 3">
    <name type="scientific">Manduca sexta</name>
    <name type="common">Tobacco hawkmoth</name>
    <name type="synonym">Tobacco hornworm</name>
    <dbReference type="NCBI Taxonomy" id="7130"/>
    <lineage>
        <taxon>Eukaryota</taxon>
        <taxon>Metazoa</taxon>
        <taxon>Ecdysozoa</taxon>
        <taxon>Arthropoda</taxon>
        <taxon>Hexapoda</taxon>
        <taxon>Insecta</taxon>
        <taxon>Pterygota</taxon>
        <taxon>Neoptera</taxon>
        <taxon>Endopterygota</taxon>
        <taxon>Lepidoptera</taxon>
        <taxon>Glossata</taxon>
        <taxon>Ditrysia</taxon>
        <taxon>Bombycoidea</taxon>
        <taxon>Sphingidae</taxon>
        <taxon>Sphinginae</taxon>
        <taxon>Sphingini</taxon>
        <taxon>Manduca</taxon>
    </lineage>
</organism>
<accession>A0A921YP92</accession>
<reference evidence="2" key="1">
    <citation type="journal article" date="2016" name="Insect Biochem. Mol. Biol.">
        <title>Multifaceted biological insights from a draft genome sequence of the tobacco hornworm moth, Manduca sexta.</title>
        <authorList>
            <person name="Kanost M.R."/>
            <person name="Arrese E.L."/>
            <person name="Cao X."/>
            <person name="Chen Y.R."/>
            <person name="Chellapilla S."/>
            <person name="Goldsmith M.R."/>
            <person name="Grosse-Wilde E."/>
            <person name="Heckel D.G."/>
            <person name="Herndon N."/>
            <person name="Jiang H."/>
            <person name="Papanicolaou A."/>
            <person name="Qu J."/>
            <person name="Soulages J.L."/>
            <person name="Vogel H."/>
            <person name="Walters J."/>
            <person name="Waterhouse R.M."/>
            <person name="Ahn S.J."/>
            <person name="Almeida F.C."/>
            <person name="An C."/>
            <person name="Aqrawi P."/>
            <person name="Bretschneider A."/>
            <person name="Bryant W.B."/>
            <person name="Bucks S."/>
            <person name="Chao H."/>
            <person name="Chevignon G."/>
            <person name="Christen J.M."/>
            <person name="Clarke D.F."/>
            <person name="Dittmer N.T."/>
            <person name="Ferguson L.C.F."/>
            <person name="Garavelou S."/>
            <person name="Gordon K.H.J."/>
            <person name="Gunaratna R.T."/>
            <person name="Han Y."/>
            <person name="Hauser F."/>
            <person name="He Y."/>
            <person name="Heidel-Fischer H."/>
            <person name="Hirsh A."/>
            <person name="Hu Y."/>
            <person name="Jiang H."/>
            <person name="Kalra D."/>
            <person name="Klinner C."/>
            <person name="Konig C."/>
            <person name="Kovar C."/>
            <person name="Kroll A.R."/>
            <person name="Kuwar S.S."/>
            <person name="Lee S.L."/>
            <person name="Lehman R."/>
            <person name="Li K."/>
            <person name="Li Z."/>
            <person name="Liang H."/>
            <person name="Lovelace S."/>
            <person name="Lu Z."/>
            <person name="Mansfield J.H."/>
            <person name="McCulloch K.J."/>
            <person name="Mathew T."/>
            <person name="Morton B."/>
            <person name="Muzny D.M."/>
            <person name="Neunemann D."/>
            <person name="Ongeri F."/>
            <person name="Pauchet Y."/>
            <person name="Pu L.L."/>
            <person name="Pyrousis I."/>
            <person name="Rao X.J."/>
            <person name="Redding A."/>
            <person name="Roesel C."/>
            <person name="Sanchez-Gracia A."/>
            <person name="Schaack S."/>
            <person name="Shukla A."/>
            <person name="Tetreau G."/>
            <person name="Wang Y."/>
            <person name="Xiong G.H."/>
            <person name="Traut W."/>
            <person name="Walsh T.K."/>
            <person name="Worley K.C."/>
            <person name="Wu D."/>
            <person name="Wu W."/>
            <person name="Wu Y.Q."/>
            <person name="Zhang X."/>
            <person name="Zou Z."/>
            <person name="Zucker H."/>
            <person name="Briscoe A.D."/>
            <person name="Burmester T."/>
            <person name="Clem R.J."/>
            <person name="Feyereisen R."/>
            <person name="Grimmelikhuijzen C.J.P."/>
            <person name="Hamodrakas S.J."/>
            <person name="Hansson B.S."/>
            <person name="Huguet E."/>
            <person name="Jermiin L.S."/>
            <person name="Lan Q."/>
            <person name="Lehman H.K."/>
            <person name="Lorenzen M."/>
            <person name="Merzendorfer H."/>
            <person name="Michalopoulos I."/>
            <person name="Morton D.B."/>
            <person name="Muthukrishnan S."/>
            <person name="Oakeshott J.G."/>
            <person name="Palmer W."/>
            <person name="Park Y."/>
            <person name="Passarelli A.L."/>
            <person name="Rozas J."/>
            <person name="Schwartz L.M."/>
            <person name="Smith W."/>
            <person name="Southgate A."/>
            <person name="Vilcinskas A."/>
            <person name="Vogt R."/>
            <person name="Wang P."/>
            <person name="Werren J."/>
            <person name="Yu X.Q."/>
            <person name="Zhou J.J."/>
            <person name="Brown S.J."/>
            <person name="Scherer S.E."/>
            <person name="Richards S."/>
            <person name="Blissard G.W."/>
        </authorList>
    </citation>
    <scope>NUCLEOTIDE SEQUENCE</scope>
</reference>
<evidence type="ECO:0000313" key="3">
    <source>
        <dbReference type="Proteomes" id="UP000791440"/>
    </source>
</evidence>
<evidence type="ECO:0000313" key="2">
    <source>
        <dbReference type="EMBL" id="KAG6442988.1"/>
    </source>
</evidence>
<dbReference type="AlphaFoldDB" id="A0A921YP92"/>
<sequence length="163" mass="18225">MGSEQSSNKESQQNRRQQYEYVATGRQNSPGYSRPETASSMYERSRHPYSYAQEELPSNLERPSVLRRHRHQHGQHQLSDVPLPETEETEMTCTAVRHAATDSVWRYSAVPAGTARASAAASAARPAACADSSSPTPGTTPCRTLWHRLRCHALMLLTDARCR</sequence>
<reference evidence="2" key="2">
    <citation type="submission" date="2020-12" db="EMBL/GenBank/DDBJ databases">
        <authorList>
            <person name="Kanost M."/>
        </authorList>
    </citation>
    <scope>NUCLEOTIDE SEQUENCE</scope>
</reference>
<comment type="caution">
    <text evidence="2">The sequence shown here is derived from an EMBL/GenBank/DDBJ whole genome shotgun (WGS) entry which is preliminary data.</text>
</comment>
<feature type="region of interest" description="Disordered" evidence="1">
    <location>
        <begin position="1"/>
        <end position="90"/>
    </location>
</feature>
<protein>
    <submittedName>
        <fullName evidence="2">Uncharacterized protein</fullName>
    </submittedName>
</protein>
<feature type="compositionally biased region" description="Basic residues" evidence="1">
    <location>
        <begin position="65"/>
        <end position="74"/>
    </location>
</feature>
<proteinExistence type="predicted"/>
<dbReference type="EMBL" id="JH668299">
    <property type="protein sequence ID" value="KAG6442988.1"/>
    <property type="molecule type" value="Genomic_DNA"/>
</dbReference>
<feature type="compositionally biased region" description="Polar residues" evidence="1">
    <location>
        <begin position="25"/>
        <end position="42"/>
    </location>
</feature>
<gene>
    <name evidence="2" type="ORF">O3G_MSEX002657</name>
</gene>